<proteinExistence type="predicted"/>
<evidence type="ECO:0000313" key="1">
    <source>
        <dbReference type="EMBL" id="PON86938.1"/>
    </source>
</evidence>
<protein>
    <submittedName>
        <fullName evidence="1">Uncharacterized protein</fullName>
    </submittedName>
</protein>
<reference evidence="2" key="1">
    <citation type="submission" date="2016-06" db="EMBL/GenBank/DDBJ databases">
        <title>Parallel loss of symbiosis genes in relatives of nitrogen-fixing non-legume Parasponia.</title>
        <authorList>
            <person name="Van Velzen R."/>
            <person name="Holmer R."/>
            <person name="Bu F."/>
            <person name="Rutten L."/>
            <person name="Van Zeijl A."/>
            <person name="Liu W."/>
            <person name="Santuari L."/>
            <person name="Cao Q."/>
            <person name="Sharma T."/>
            <person name="Shen D."/>
            <person name="Roswanjaya Y."/>
            <person name="Wardhani T."/>
            <person name="Kalhor M.S."/>
            <person name="Jansen J."/>
            <person name="Van den Hoogen J."/>
            <person name="Gungor B."/>
            <person name="Hartog M."/>
            <person name="Hontelez J."/>
            <person name="Verver J."/>
            <person name="Yang W.-C."/>
            <person name="Schijlen E."/>
            <person name="Repin R."/>
            <person name="Schilthuizen M."/>
            <person name="Schranz E."/>
            <person name="Heidstra R."/>
            <person name="Miyata K."/>
            <person name="Fedorova E."/>
            <person name="Kohlen W."/>
            <person name="Bisseling T."/>
            <person name="Smit S."/>
            <person name="Geurts R."/>
        </authorList>
    </citation>
    <scope>NUCLEOTIDE SEQUENCE [LARGE SCALE GENOMIC DNA]</scope>
    <source>
        <strain evidence="2">cv. RG33-2</strain>
    </source>
</reference>
<keyword evidence="2" id="KW-1185">Reference proteome</keyword>
<dbReference type="AlphaFoldDB" id="A0A2P5EMZ3"/>
<dbReference type="InParanoid" id="A0A2P5EMZ3"/>
<accession>A0A2P5EMZ3</accession>
<name>A0A2P5EMZ3_TREOI</name>
<organism evidence="1 2">
    <name type="scientific">Trema orientale</name>
    <name type="common">Charcoal tree</name>
    <name type="synonym">Celtis orientalis</name>
    <dbReference type="NCBI Taxonomy" id="63057"/>
    <lineage>
        <taxon>Eukaryota</taxon>
        <taxon>Viridiplantae</taxon>
        <taxon>Streptophyta</taxon>
        <taxon>Embryophyta</taxon>
        <taxon>Tracheophyta</taxon>
        <taxon>Spermatophyta</taxon>
        <taxon>Magnoliopsida</taxon>
        <taxon>eudicotyledons</taxon>
        <taxon>Gunneridae</taxon>
        <taxon>Pentapetalae</taxon>
        <taxon>rosids</taxon>
        <taxon>fabids</taxon>
        <taxon>Rosales</taxon>
        <taxon>Cannabaceae</taxon>
        <taxon>Trema</taxon>
    </lineage>
</organism>
<dbReference type="EMBL" id="JXTC01000124">
    <property type="protein sequence ID" value="PON86938.1"/>
    <property type="molecule type" value="Genomic_DNA"/>
</dbReference>
<sequence>MIADHGRSDFRAIPIESNKQISRKRPLLYISASMNMLLSTKHAAALISPNNQQGLFTEYASTVLQKLLHVPKLNNNGDLELTSLDDLRVPLLAGNVRKWAANLSSIDVDQTIPLAGGEMPKGQGRVSGQHCS</sequence>
<gene>
    <name evidence="1" type="ORF">TorRG33x02_173220</name>
</gene>
<comment type="caution">
    <text evidence="1">The sequence shown here is derived from an EMBL/GenBank/DDBJ whole genome shotgun (WGS) entry which is preliminary data.</text>
</comment>
<dbReference type="Proteomes" id="UP000237000">
    <property type="component" value="Unassembled WGS sequence"/>
</dbReference>
<evidence type="ECO:0000313" key="2">
    <source>
        <dbReference type="Proteomes" id="UP000237000"/>
    </source>
</evidence>